<sequence>MEVEVGGEGSSLLHEHVGGYKAWSNCGGGGGGGDGDDGGGREESSLHVASHHTTPHHPTTHRTAPHYTASFYPTPHHTTPHQTRFTLTDSSRTDLIVLCVAYRTWPDSSSETEPMIDRLALALAKANKEVKIHIKPLPNSKT</sequence>
<proteinExistence type="predicted"/>
<organism evidence="2 3">
    <name type="scientific">Vespula germanica</name>
    <name type="common">German yellow jacket</name>
    <name type="synonym">Paravespula germanica</name>
    <dbReference type="NCBI Taxonomy" id="30212"/>
    <lineage>
        <taxon>Eukaryota</taxon>
        <taxon>Metazoa</taxon>
        <taxon>Ecdysozoa</taxon>
        <taxon>Arthropoda</taxon>
        <taxon>Hexapoda</taxon>
        <taxon>Insecta</taxon>
        <taxon>Pterygota</taxon>
        <taxon>Neoptera</taxon>
        <taxon>Endopterygota</taxon>
        <taxon>Hymenoptera</taxon>
        <taxon>Apocrita</taxon>
        <taxon>Aculeata</taxon>
        <taxon>Vespoidea</taxon>
        <taxon>Vespidae</taxon>
        <taxon>Vespinae</taxon>
        <taxon>Vespula</taxon>
    </lineage>
</organism>
<feature type="compositionally biased region" description="Basic residues" evidence="1">
    <location>
        <begin position="49"/>
        <end position="64"/>
    </location>
</feature>
<comment type="caution">
    <text evidence="2">The sequence shown here is derived from an EMBL/GenBank/DDBJ whole genome shotgun (WGS) entry which is preliminary data.</text>
</comment>
<dbReference type="EMBL" id="JACSDZ010000009">
    <property type="protein sequence ID" value="KAF7395345.1"/>
    <property type="molecule type" value="Genomic_DNA"/>
</dbReference>
<evidence type="ECO:0000256" key="1">
    <source>
        <dbReference type="SAM" id="MobiDB-lite"/>
    </source>
</evidence>
<feature type="region of interest" description="Disordered" evidence="1">
    <location>
        <begin position="23"/>
        <end position="80"/>
    </location>
</feature>
<feature type="compositionally biased region" description="Low complexity" evidence="1">
    <location>
        <begin position="65"/>
        <end position="80"/>
    </location>
</feature>
<keyword evidence="3" id="KW-1185">Reference proteome</keyword>
<protein>
    <submittedName>
        <fullName evidence="2">Uncharacterized protein</fullName>
    </submittedName>
</protein>
<dbReference type="Proteomes" id="UP000617340">
    <property type="component" value="Unassembled WGS sequence"/>
</dbReference>
<reference evidence="2" key="1">
    <citation type="journal article" date="2020" name="G3 (Bethesda)">
        <title>High-Quality Assemblies for Three Invasive Social Wasps from the &lt;i&gt;Vespula&lt;/i&gt; Genus.</title>
        <authorList>
            <person name="Harrop T.W.R."/>
            <person name="Guhlin J."/>
            <person name="McLaughlin G.M."/>
            <person name="Permina E."/>
            <person name="Stockwell P."/>
            <person name="Gilligan J."/>
            <person name="Le Lec M.F."/>
            <person name="Gruber M.A.M."/>
            <person name="Quinn O."/>
            <person name="Lovegrove M."/>
            <person name="Duncan E.J."/>
            <person name="Remnant E.J."/>
            <person name="Van Eeckhoven J."/>
            <person name="Graham B."/>
            <person name="Knapp R.A."/>
            <person name="Langford K.W."/>
            <person name="Kronenberg Z."/>
            <person name="Press M.O."/>
            <person name="Eacker S.M."/>
            <person name="Wilson-Rankin E.E."/>
            <person name="Purcell J."/>
            <person name="Lester P.J."/>
            <person name="Dearden P.K."/>
        </authorList>
    </citation>
    <scope>NUCLEOTIDE SEQUENCE</scope>
    <source>
        <strain evidence="2">Linc-1</strain>
    </source>
</reference>
<gene>
    <name evidence="2" type="ORF">HZH68_009395</name>
</gene>
<evidence type="ECO:0000313" key="2">
    <source>
        <dbReference type="EMBL" id="KAF7395345.1"/>
    </source>
</evidence>
<name>A0A834N4D0_VESGE</name>
<evidence type="ECO:0000313" key="3">
    <source>
        <dbReference type="Proteomes" id="UP000617340"/>
    </source>
</evidence>
<accession>A0A834N4D0</accession>
<dbReference type="AlphaFoldDB" id="A0A834N4D0"/>